<dbReference type="OrthoDB" id="4941530at2"/>
<gene>
    <name evidence="2" type="ORF">BN381_130364</name>
</gene>
<reference evidence="2 3" key="1">
    <citation type="journal article" date="2013" name="ISME J.">
        <title>Metabolic model for the filamentous 'Candidatus Microthrix parvicella' based on genomic and metagenomic analyses.</title>
        <authorList>
            <person name="Jon McIlroy S."/>
            <person name="Kristiansen R."/>
            <person name="Albertsen M."/>
            <person name="Michael Karst S."/>
            <person name="Rossetti S."/>
            <person name="Lund Nielsen J."/>
            <person name="Tandoi V."/>
            <person name="James Seviour R."/>
            <person name="Nielsen P.H."/>
        </authorList>
    </citation>
    <scope>NUCLEOTIDE SEQUENCE [LARGE SCALE GENOMIC DNA]</scope>
    <source>
        <strain evidence="2 3">RN1</strain>
    </source>
</reference>
<dbReference type="Pfam" id="PF13577">
    <property type="entry name" value="SnoaL_4"/>
    <property type="match status" value="1"/>
</dbReference>
<feature type="domain" description="SnoaL-like" evidence="1">
    <location>
        <begin position="6"/>
        <end position="137"/>
    </location>
</feature>
<dbReference type="eggNOG" id="ENOG502ZXNT">
    <property type="taxonomic scope" value="Bacteria"/>
</dbReference>
<proteinExistence type="predicted"/>
<dbReference type="Gene3D" id="3.10.450.50">
    <property type="match status" value="1"/>
</dbReference>
<evidence type="ECO:0000313" key="3">
    <source>
        <dbReference type="Proteomes" id="UP000018291"/>
    </source>
</evidence>
<name>R4Z0N5_9ACTN</name>
<sequence>MRRSTTDDVVALGQLNAAYADVITRRAFNELGELLLPDCVVHLDLVSAPARDLVGPEALAGMLRSALERFDHFMLVIRNSVVEADVDESGVVERATGRMFISEIRHDRSTGAWEETHGMYEDDYLRVDGRWWFAERHYRSLARNANGAVVLGLPERLRHASRPGR</sequence>
<evidence type="ECO:0000313" key="2">
    <source>
        <dbReference type="EMBL" id="CCM62806.1"/>
    </source>
</evidence>
<dbReference type="Proteomes" id="UP000018291">
    <property type="component" value="Unassembled WGS sequence"/>
</dbReference>
<comment type="caution">
    <text evidence="2">The sequence shown here is derived from an EMBL/GenBank/DDBJ whole genome shotgun (WGS) entry which is preliminary data.</text>
</comment>
<organism evidence="2 3">
    <name type="scientific">Candidatus Neomicrothrix parvicella RN1</name>
    <dbReference type="NCBI Taxonomy" id="1229780"/>
    <lineage>
        <taxon>Bacteria</taxon>
        <taxon>Bacillati</taxon>
        <taxon>Actinomycetota</taxon>
        <taxon>Acidimicrobiia</taxon>
        <taxon>Acidimicrobiales</taxon>
        <taxon>Microthrixaceae</taxon>
        <taxon>Candidatus Neomicrothrix</taxon>
    </lineage>
</organism>
<dbReference type="HOGENOM" id="CLU_1607844_0_0_11"/>
<dbReference type="InterPro" id="IPR037401">
    <property type="entry name" value="SnoaL-like"/>
</dbReference>
<dbReference type="EMBL" id="CANL01000005">
    <property type="protein sequence ID" value="CCM62806.1"/>
    <property type="molecule type" value="Genomic_DNA"/>
</dbReference>
<protein>
    <recommendedName>
        <fullName evidence="1">SnoaL-like domain-containing protein</fullName>
    </recommendedName>
</protein>
<evidence type="ECO:0000259" key="1">
    <source>
        <dbReference type="Pfam" id="PF13577"/>
    </source>
</evidence>
<dbReference type="InterPro" id="IPR032710">
    <property type="entry name" value="NTF2-like_dom_sf"/>
</dbReference>
<keyword evidence="3" id="KW-1185">Reference proteome</keyword>
<accession>R4Z0N5</accession>
<dbReference type="SUPFAM" id="SSF54427">
    <property type="entry name" value="NTF2-like"/>
    <property type="match status" value="1"/>
</dbReference>
<dbReference type="AlphaFoldDB" id="R4Z0N5"/>
<dbReference type="RefSeq" id="WP_012224511.1">
    <property type="nucleotide sequence ID" value="NZ_HG422565.1"/>
</dbReference>